<dbReference type="Proteomes" id="UP000011885">
    <property type="component" value="Unassembled WGS sequence"/>
</dbReference>
<sequence>MPAQAIDAAVPDFFGRLVLMKDEATGIARWKVHFASLSNENERAFDANSYCCADGVSFVSFAVVYQHVFR</sequence>
<evidence type="ECO:0000313" key="2">
    <source>
        <dbReference type="Proteomes" id="UP000011885"/>
    </source>
</evidence>
<dbReference type="AlphaFoldDB" id="M5U6Y6"/>
<reference evidence="1 2" key="1">
    <citation type="journal article" date="2013" name="Mar. Genomics">
        <title>Expression of sulfatases in Rhodopirellula baltica and the diversity of sulfatases in the genus Rhodopirellula.</title>
        <authorList>
            <person name="Wegner C.E."/>
            <person name="Richter-Heitmann T."/>
            <person name="Klindworth A."/>
            <person name="Klockow C."/>
            <person name="Richter M."/>
            <person name="Achstetter T."/>
            <person name="Glockner F.O."/>
            <person name="Harder J."/>
        </authorList>
    </citation>
    <scope>NUCLEOTIDE SEQUENCE [LARGE SCALE GENOMIC DNA]</scope>
    <source>
        <strain evidence="1 2">SM41</strain>
    </source>
</reference>
<protein>
    <submittedName>
        <fullName evidence="1">Uncharacterized protein</fullName>
    </submittedName>
</protein>
<name>M5U6Y6_9BACT</name>
<comment type="caution">
    <text evidence="1">The sequence shown here is derived from an EMBL/GenBank/DDBJ whole genome shotgun (WGS) entry which is preliminary data.</text>
</comment>
<proteinExistence type="predicted"/>
<gene>
    <name evidence="1" type="ORF">RSSM_01338</name>
</gene>
<organism evidence="1 2">
    <name type="scientific">Rhodopirellula sallentina SM41</name>
    <dbReference type="NCBI Taxonomy" id="1263870"/>
    <lineage>
        <taxon>Bacteria</taxon>
        <taxon>Pseudomonadati</taxon>
        <taxon>Planctomycetota</taxon>
        <taxon>Planctomycetia</taxon>
        <taxon>Pirellulales</taxon>
        <taxon>Pirellulaceae</taxon>
        <taxon>Rhodopirellula</taxon>
    </lineage>
</organism>
<dbReference type="PATRIC" id="fig|1263870.3.peg.1439"/>
<evidence type="ECO:0000313" key="1">
    <source>
        <dbReference type="EMBL" id="EMI57232.1"/>
    </source>
</evidence>
<dbReference type="EMBL" id="ANOH01000103">
    <property type="protein sequence ID" value="EMI57232.1"/>
    <property type="molecule type" value="Genomic_DNA"/>
</dbReference>
<accession>M5U6Y6</accession>
<keyword evidence="2" id="KW-1185">Reference proteome</keyword>